<sequence>MHNSNQLVQVFNLGRPSGWLGAQSAWGKPARTGGQFQHWFQYTSRNPSQPWFSLLTPPSQTLYLQSAAFPAFSHLGSLAELPACSNQWLGTLSFANPDAPVVRPRRILPTSTLQTLTFAELLNRVGDPTPLHHGLLVQTDRRYGTADTLAYPALPDALRALPGHRQVGALSLLPRPDFNPTTQQRLGAEHLHCSMGLHWHDWEKLLGGPQKALFSMACEAIRTYGRQHGLLIAQFKSHLNLICSGALNPYWIYQQPGAMQASHPSQPSRPQVMGLAYLPKLSV</sequence>
<name>A0ABQ5YS06_9BURK</name>
<evidence type="ECO:0000313" key="2">
    <source>
        <dbReference type="Proteomes" id="UP001156664"/>
    </source>
</evidence>
<dbReference type="Proteomes" id="UP001156664">
    <property type="component" value="Unassembled WGS sequence"/>
</dbReference>
<comment type="caution">
    <text evidence="1">The sequence shown here is derived from an EMBL/GenBank/DDBJ whole genome shotgun (WGS) entry which is preliminary data.</text>
</comment>
<proteinExistence type="predicted"/>
<keyword evidence="2" id="KW-1185">Reference proteome</keyword>
<evidence type="ECO:0000313" key="1">
    <source>
        <dbReference type="EMBL" id="GLR27425.1"/>
    </source>
</evidence>
<gene>
    <name evidence="1" type="ORF">GCM10007875_25160</name>
</gene>
<reference evidence="2" key="1">
    <citation type="journal article" date="2019" name="Int. J. Syst. Evol. Microbiol.">
        <title>The Global Catalogue of Microorganisms (GCM) 10K type strain sequencing project: providing services to taxonomists for standard genome sequencing and annotation.</title>
        <authorList>
            <consortium name="The Broad Institute Genomics Platform"/>
            <consortium name="The Broad Institute Genome Sequencing Center for Infectious Disease"/>
            <person name="Wu L."/>
            <person name="Ma J."/>
        </authorList>
    </citation>
    <scope>NUCLEOTIDE SEQUENCE [LARGE SCALE GENOMIC DNA]</scope>
    <source>
        <strain evidence="2">NBRC 105857</strain>
    </source>
</reference>
<accession>A0ABQ5YS06</accession>
<protein>
    <submittedName>
        <fullName evidence="1">Uncharacterized protein</fullName>
    </submittedName>
</protein>
<dbReference type="EMBL" id="BSOJ01000030">
    <property type="protein sequence ID" value="GLR27425.1"/>
    <property type="molecule type" value="Genomic_DNA"/>
</dbReference>
<organism evidence="1 2">
    <name type="scientific">Limnobacter litoralis</name>
    <dbReference type="NCBI Taxonomy" id="481366"/>
    <lineage>
        <taxon>Bacteria</taxon>
        <taxon>Pseudomonadati</taxon>
        <taxon>Pseudomonadota</taxon>
        <taxon>Betaproteobacteria</taxon>
        <taxon>Burkholderiales</taxon>
        <taxon>Burkholderiaceae</taxon>
        <taxon>Limnobacter</taxon>
    </lineage>
</organism>
<dbReference type="RefSeq" id="WP_284282205.1">
    <property type="nucleotide sequence ID" value="NZ_BSOJ01000030.1"/>
</dbReference>